<gene>
    <name evidence="1" type="ORF">MNBD_GAMMA22-2006</name>
</gene>
<dbReference type="AlphaFoldDB" id="A0A3B1ATN9"/>
<protein>
    <recommendedName>
        <fullName evidence="2">DUF4174 domain-containing protein</fullName>
    </recommendedName>
</protein>
<dbReference type="EMBL" id="UOFS01000049">
    <property type="protein sequence ID" value="VAX01570.1"/>
    <property type="molecule type" value="Genomic_DNA"/>
</dbReference>
<name>A0A3B1ATN9_9ZZZZ</name>
<accession>A0A3B1ATN9</accession>
<proteinExistence type="predicted"/>
<evidence type="ECO:0008006" key="2">
    <source>
        <dbReference type="Google" id="ProtNLM"/>
    </source>
</evidence>
<organism evidence="1">
    <name type="scientific">hydrothermal vent metagenome</name>
    <dbReference type="NCBI Taxonomy" id="652676"/>
    <lineage>
        <taxon>unclassified sequences</taxon>
        <taxon>metagenomes</taxon>
        <taxon>ecological metagenomes</taxon>
    </lineage>
</organism>
<dbReference type="Gene3D" id="3.40.30.10">
    <property type="entry name" value="Glutaredoxin"/>
    <property type="match status" value="1"/>
</dbReference>
<dbReference type="SUPFAM" id="SSF52833">
    <property type="entry name" value="Thioredoxin-like"/>
    <property type="match status" value="1"/>
</dbReference>
<reference evidence="1" key="1">
    <citation type="submission" date="2018-06" db="EMBL/GenBank/DDBJ databases">
        <authorList>
            <person name="Zhirakovskaya E."/>
        </authorList>
    </citation>
    <scope>NUCLEOTIDE SEQUENCE</scope>
</reference>
<sequence>MKFTHGKASKATLITLASIAIFIVLAILFLPTGFSNDVSKIGKGSKVVVLAYNNGTTNSKDMMDLLEKIRGSYTDKIQFLAVSVGAPIGKKFLRDYSVRQSTLVLFRGDGSVAKTMLASKDNEAILQQVLDDFVLTNN</sequence>
<evidence type="ECO:0000313" key="1">
    <source>
        <dbReference type="EMBL" id="VAX01570.1"/>
    </source>
</evidence>
<dbReference type="InterPro" id="IPR036249">
    <property type="entry name" value="Thioredoxin-like_sf"/>
</dbReference>